<feature type="region of interest" description="Disordered" evidence="9">
    <location>
        <begin position="341"/>
        <end position="424"/>
    </location>
</feature>
<dbReference type="Pfam" id="PF00046">
    <property type="entry name" value="Homeodomain"/>
    <property type="match status" value="1"/>
</dbReference>
<organism evidence="11 12">
    <name type="scientific">Varroa destructor</name>
    <name type="common">Honeybee mite</name>
    <dbReference type="NCBI Taxonomy" id="109461"/>
    <lineage>
        <taxon>Eukaryota</taxon>
        <taxon>Metazoa</taxon>
        <taxon>Ecdysozoa</taxon>
        <taxon>Arthropoda</taxon>
        <taxon>Chelicerata</taxon>
        <taxon>Arachnida</taxon>
        <taxon>Acari</taxon>
        <taxon>Parasitiformes</taxon>
        <taxon>Mesostigmata</taxon>
        <taxon>Gamasina</taxon>
        <taxon>Dermanyssoidea</taxon>
        <taxon>Varroidae</taxon>
        <taxon>Varroa</taxon>
    </lineage>
</organism>
<feature type="domain" description="Homeobox" evidence="10">
    <location>
        <begin position="244"/>
        <end position="304"/>
    </location>
</feature>
<evidence type="ECO:0000256" key="4">
    <source>
        <dbReference type="ARBA" id="ARBA00023155"/>
    </source>
</evidence>
<dbReference type="KEGG" id="vde:111254532"/>
<accession>A0A7M7MJH1</accession>
<dbReference type="PROSITE" id="PS50071">
    <property type="entry name" value="HOMEOBOX_2"/>
    <property type="match status" value="1"/>
</dbReference>
<keyword evidence="12" id="KW-1185">Reference proteome</keyword>
<dbReference type="PANTHER" id="PTHR24338:SF0">
    <property type="entry name" value="MUSCLE SEGMENTATION HOMEOBOX"/>
    <property type="match status" value="1"/>
</dbReference>
<dbReference type="GO" id="GO:0000981">
    <property type="term" value="F:DNA-binding transcription factor activity, RNA polymerase II-specific"/>
    <property type="evidence" value="ECO:0007669"/>
    <property type="project" value="InterPro"/>
</dbReference>
<dbReference type="PRINTS" id="PR00024">
    <property type="entry name" value="HOMEOBOX"/>
</dbReference>
<dbReference type="PANTHER" id="PTHR24338">
    <property type="entry name" value="HOMEOBOX PROTEIN MSX"/>
    <property type="match status" value="1"/>
</dbReference>
<keyword evidence="5 7" id="KW-0539">Nucleus</keyword>
<dbReference type="InterPro" id="IPR001356">
    <property type="entry name" value="HD"/>
</dbReference>
<evidence type="ECO:0000256" key="1">
    <source>
        <dbReference type="ARBA" id="ARBA00004123"/>
    </source>
</evidence>
<dbReference type="InterPro" id="IPR020479">
    <property type="entry name" value="HD_metazoa"/>
</dbReference>
<proteinExistence type="inferred from homology"/>
<dbReference type="Proteomes" id="UP000594260">
    <property type="component" value="Unplaced"/>
</dbReference>
<dbReference type="InterPro" id="IPR009057">
    <property type="entry name" value="Homeodomain-like_sf"/>
</dbReference>
<dbReference type="GO" id="GO:0000977">
    <property type="term" value="F:RNA polymerase II transcription regulatory region sequence-specific DNA binding"/>
    <property type="evidence" value="ECO:0007669"/>
    <property type="project" value="TreeGrafter"/>
</dbReference>
<evidence type="ECO:0000256" key="2">
    <source>
        <dbReference type="ARBA" id="ARBA00022473"/>
    </source>
</evidence>
<evidence type="ECO:0000256" key="9">
    <source>
        <dbReference type="SAM" id="MobiDB-lite"/>
    </source>
</evidence>
<dbReference type="InParanoid" id="A0A7M7MJH1"/>
<dbReference type="RefSeq" id="XP_022671205.1">
    <property type="nucleotide sequence ID" value="XM_022815470.1"/>
</dbReference>
<evidence type="ECO:0000256" key="7">
    <source>
        <dbReference type="PROSITE-ProRule" id="PRU00108"/>
    </source>
</evidence>
<reference evidence="11" key="1">
    <citation type="submission" date="2021-01" db="UniProtKB">
        <authorList>
            <consortium name="EnsemblMetazoa"/>
        </authorList>
    </citation>
    <scope>IDENTIFICATION</scope>
</reference>
<keyword evidence="2" id="KW-0217">Developmental protein</keyword>
<protein>
    <recommendedName>
        <fullName evidence="10">Homeobox domain-containing protein</fullName>
    </recommendedName>
</protein>
<evidence type="ECO:0000259" key="10">
    <source>
        <dbReference type="PROSITE" id="PS50071"/>
    </source>
</evidence>
<dbReference type="CDD" id="cd00086">
    <property type="entry name" value="homeodomain"/>
    <property type="match status" value="1"/>
</dbReference>
<dbReference type="GO" id="GO:0048598">
    <property type="term" value="P:embryonic morphogenesis"/>
    <property type="evidence" value="ECO:0007669"/>
    <property type="project" value="TreeGrafter"/>
</dbReference>
<dbReference type="GeneID" id="111254532"/>
<keyword evidence="4 7" id="KW-0371">Homeobox</keyword>
<dbReference type="PROSITE" id="PS00027">
    <property type="entry name" value="HOMEOBOX_1"/>
    <property type="match status" value="1"/>
</dbReference>
<dbReference type="OrthoDB" id="6159439at2759"/>
<feature type="region of interest" description="Disordered" evidence="9">
    <location>
        <begin position="20"/>
        <end position="139"/>
    </location>
</feature>
<comment type="subcellular location">
    <subcellularLocation>
        <location evidence="1 7 8">Nucleus</location>
    </subcellularLocation>
</comment>
<evidence type="ECO:0000313" key="11">
    <source>
        <dbReference type="EnsemblMetazoa" id="XP_022671205"/>
    </source>
</evidence>
<dbReference type="SUPFAM" id="SSF46689">
    <property type="entry name" value="Homeodomain-like"/>
    <property type="match status" value="1"/>
</dbReference>
<dbReference type="SMART" id="SM00389">
    <property type="entry name" value="HOX"/>
    <property type="match status" value="1"/>
</dbReference>
<name>A0A7M7MJH1_VARDE</name>
<evidence type="ECO:0000256" key="8">
    <source>
        <dbReference type="RuleBase" id="RU000682"/>
    </source>
</evidence>
<feature type="DNA-binding region" description="Homeobox" evidence="7">
    <location>
        <begin position="246"/>
        <end position="305"/>
    </location>
</feature>
<feature type="compositionally biased region" description="Low complexity" evidence="9">
    <location>
        <begin position="24"/>
        <end position="47"/>
    </location>
</feature>
<evidence type="ECO:0000256" key="5">
    <source>
        <dbReference type="ARBA" id="ARBA00023242"/>
    </source>
</evidence>
<evidence type="ECO:0000256" key="6">
    <source>
        <dbReference type="ARBA" id="ARBA00038425"/>
    </source>
</evidence>
<dbReference type="OMA" id="DYKERDT"/>
<dbReference type="AlphaFoldDB" id="A0A7M7MJH1"/>
<keyword evidence="3 7" id="KW-0238">DNA-binding</keyword>
<dbReference type="Gene3D" id="1.10.10.60">
    <property type="entry name" value="Homeodomain-like"/>
    <property type="match status" value="1"/>
</dbReference>
<dbReference type="InterPro" id="IPR050674">
    <property type="entry name" value="Msh_Homeobox_Regulators"/>
</dbReference>
<dbReference type="GO" id="GO:0005634">
    <property type="term" value="C:nucleus"/>
    <property type="evidence" value="ECO:0007669"/>
    <property type="project" value="UniProtKB-SubCell"/>
</dbReference>
<evidence type="ECO:0000313" key="12">
    <source>
        <dbReference type="Proteomes" id="UP000594260"/>
    </source>
</evidence>
<comment type="similarity">
    <text evidence="6">Belongs to the Msh homeobox family.</text>
</comment>
<feature type="compositionally biased region" description="Basic and acidic residues" evidence="9">
    <location>
        <begin position="56"/>
        <end position="103"/>
    </location>
</feature>
<dbReference type="EnsemblMetazoa" id="XM_022815470">
    <property type="protein sequence ID" value="XP_022671205"/>
    <property type="gene ID" value="LOC111254532"/>
</dbReference>
<evidence type="ECO:0000256" key="3">
    <source>
        <dbReference type="ARBA" id="ARBA00023125"/>
    </source>
</evidence>
<sequence>MDYLAPRSIMIQTQCLQTATSGTNNNNNNNNNHTSSKSSKISFSVASLLRASSPAVKDERPASRDSADPDHDHLPPRPDSQEYKDYKERDTSQDDEPELHVATDDDEDHGSPSPSPCEMTTDSNDHVDDAPATPINLSSSTTNTVTLFENSHERQAAFSVDGLLRAPHIGQIAQLDAETAAALRLPEGFPAAMLPPQLAPWAAQAAALTAGTFPWLPQRPFSPKNGELPKIPPQAMKCALRKHKNNRKPRTPFTTQQLLSLERKFRAKQYLSIAERAEFSSSLNLTETQVKIWFQNRRAKEKRLKEAEIEKLRLAARPALLPAAAAAFALGLSGTQPPPFIPGMSAHIPPPRLLSGPFSQASTQAQVQGQAQSAGQASNPSGGASVAATPMKLLSVKSDGGPGSRTLAKNDGSSRSPSPPTSST</sequence>
<dbReference type="FunCoup" id="A0A7M7MJH1">
    <property type="interactions" value="38"/>
</dbReference>
<feature type="compositionally biased region" description="Low complexity" evidence="9">
    <location>
        <begin position="359"/>
        <end position="385"/>
    </location>
</feature>
<dbReference type="InterPro" id="IPR017970">
    <property type="entry name" value="Homeobox_CS"/>
</dbReference>